<dbReference type="Gene3D" id="1.20.58.90">
    <property type="match status" value="1"/>
</dbReference>
<evidence type="ECO:0000313" key="4">
    <source>
        <dbReference type="Proteomes" id="UP000290174"/>
    </source>
</evidence>
<name>A0A4Q0QLG8_9BRAD</name>
<organism evidence="2 4">
    <name type="scientific">Bradyrhizobium zhanjiangense</name>
    <dbReference type="NCBI Taxonomy" id="1325107"/>
    <lineage>
        <taxon>Bacteria</taxon>
        <taxon>Pseudomonadati</taxon>
        <taxon>Pseudomonadota</taxon>
        <taxon>Alphaproteobacteria</taxon>
        <taxon>Hyphomicrobiales</taxon>
        <taxon>Nitrobacteraceae</taxon>
        <taxon>Bradyrhizobium</taxon>
    </lineage>
</organism>
<dbReference type="EMBL" id="RKMK01000016">
    <property type="protein sequence ID" value="RXG95227.1"/>
    <property type="molecule type" value="Genomic_DNA"/>
</dbReference>
<comment type="caution">
    <text evidence="2">The sequence shown here is derived from an EMBL/GenBank/DDBJ whole genome shotgun (WGS) entry which is preliminary data.</text>
</comment>
<dbReference type="AlphaFoldDB" id="A0A4Q0QLG8"/>
<dbReference type="EMBL" id="RDRA01000039">
    <property type="protein sequence ID" value="RXG86015.1"/>
    <property type="molecule type" value="Genomic_DNA"/>
</dbReference>
<evidence type="ECO:0000313" key="2">
    <source>
        <dbReference type="EMBL" id="RXG95227.1"/>
    </source>
</evidence>
<protein>
    <submittedName>
        <fullName evidence="2">Uncharacterized protein</fullName>
    </submittedName>
</protein>
<dbReference type="Proteomes" id="UP000290174">
    <property type="component" value="Unassembled WGS sequence"/>
</dbReference>
<proteinExistence type="predicted"/>
<evidence type="ECO:0000313" key="3">
    <source>
        <dbReference type="Proteomes" id="UP000289946"/>
    </source>
</evidence>
<reference evidence="2 4" key="1">
    <citation type="submission" date="2018-11" db="EMBL/GenBank/DDBJ databases">
        <title>Bradyrhizobium sp. nov., isolated from effective nodules of peanut in China.</title>
        <authorList>
            <person name="Li Y."/>
        </authorList>
    </citation>
    <scope>NUCLEOTIDE SEQUENCE [LARGE SCALE GENOMIC DNA]</scope>
    <source>
        <strain evidence="2 4">CCBAU 51770</strain>
        <strain evidence="1 3">CCBAU 51781</strain>
    </source>
</reference>
<dbReference type="Proteomes" id="UP000289946">
    <property type="component" value="Unassembled WGS sequence"/>
</dbReference>
<keyword evidence="3" id="KW-1185">Reference proteome</keyword>
<evidence type="ECO:0000313" key="1">
    <source>
        <dbReference type="EMBL" id="RXG86015.1"/>
    </source>
</evidence>
<gene>
    <name evidence="2" type="ORF">EAS61_18865</name>
    <name evidence="1" type="ORF">EAS62_38020</name>
</gene>
<accession>A0A4Q0QLG8</accession>
<sequence length="98" mass="11232">MATARDQEGSGFANYLAKCWQAWETVLRRIAPENHAEMEERLVDEMGEEFQTRLNQRLTKEGPTGYADAERAVGSQMIAREIKTELMQWVFGTHGIEL</sequence>